<sequence length="331" mass="35367">MVRSCIPSFPDLSFLFYSKTTPPHLSPLKPRTCDLTATLHTSWQPSTCPQKCAGLCSHPPPGVETRVNGQLVSAAVPKKVLTPIAEGIDGRENVDIAAQAIKDADKVDEGSAGGSGAGLLTVSATAVSEVNNVDGERTPDLTSLLSDDGSEPANLNAEHLIKKRSGFADQLTADWLATLPSLPDSDLEPDDNASVLALYDVEFDDDEGLGTQAKHDQSPTHVHLLTSGSTTSALSLPFNAIDEAVYTDVNLDGEVDRLDPQPADERYLRPLSVPAGKDIDVWCEIAASPTVVKDVTKTLVANPDGKGMEGKKERPLSHVFFFENWKSSMQP</sequence>
<dbReference type="EMBL" id="SWKV01000020">
    <property type="protein sequence ID" value="KAF3041538.1"/>
    <property type="molecule type" value="Genomic_DNA"/>
</dbReference>
<evidence type="ECO:0000313" key="2">
    <source>
        <dbReference type="EMBL" id="KAF3041538.1"/>
    </source>
</evidence>
<proteinExistence type="predicted"/>
<keyword evidence="3" id="KW-1185">Reference proteome</keyword>
<protein>
    <submittedName>
        <fullName evidence="2">Uncharacterized protein</fullName>
    </submittedName>
</protein>
<comment type="caution">
    <text evidence="2">The sequence shown here is derived from an EMBL/GenBank/DDBJ whole genome shotgun (WGS) entry which is preliminary data.</text>
</comment>
<accession>A0A9P4WTI2</accession>
<evidence type="ECO:0000313" key="3">
    <source>
        <dbReference type="Proteomes" id="UP000758155"/>
    </source>
</evidence>
<dbReference type="OrthoDB" id="3786223at2759"/>
<feature type="region of interest" description="Disordered" evidence="1">
    <location>
        <begin position="130"/>
        <end position="152"/>
    </location>
</feature>
<dbReference type="AlphaFoldDB" id="A0A9P4WTI2"/>
<reference evidence="2" key="1">
    <citation type="submission" date="2019-04" db="EMBL/GenBank/DDBJ databases">
        <title>Sequencing of skin fungus with MAO and IRED activity.</title>
        <authorList>
            <person name="Marsaioli A.J."/>
            <person name="Bonatto J.M.C."/>
            <person name="Reis Junior O."/>
        </authorList>
    </citation>
    <scope>NUCLEOTIDE SEQUENCE</scope>
    <source>
        <strain evidence="2">28M1</strain>
    </source>
</reference>
<organism evidence="2 3">
    <name type="scientific">Didymella heteroderae</name>
    <dbReference type="NCBI Taxonomy" id="1769908"/>
    <lineage>
        <taxon>Eukaryota</taxon>
        <taxon>Fungi</taxon>
        <taxon>Dikarya</taxon>
        <taxon>Ascomycota</taxon>
        <taxon>Pezizomycotina</taxon>
        <taxon>Dothideomycetes</taxon>
        <taxon>Pleosporomycetidae</taxon>
        <taxon>Pleosporales</taxon>
        <taxon>Pleosporineae</taxon>
        <taxon>Didymellaceae</taxon>
        <taxon>Didymella</taxon>
    </lineage>
</organism>
<dbReference type="Proteomes" id="UP000758155">
    <property type="component" value="Unassembled WGS sequence"/>
</dbReference>
<evidence type="ECO:0000256" key="1">
    <source>
        <dbReference type="SAM" id="MobiDB-lite"/>
    </source>
</evidence>
<name>A0A9P4WTI2_9PLEO</name>
<gene>
    <name evidence="2" type="ORF">E8E12_006445</name>
</gene>